<evidence type="ECO:0000256" key="1">
    <source>
        <dbReference type="ARBA" id="ARBA00023125"/>
    </source>
</evidence>
<dbReference type="PANTHER" id="PTHR34605">
    <property type="entry name" value="PHAGE_INTEGRASE DOMAIN-CONTAINING PROTEIN"/>
    <property type="match status" value="1"/>
</dbReference>
<accession>A0A6A4HH50</accession>
<dbReference type="EMBL" id="ML769504">
    <property type="protein sequence ID" value="KAE9397000.1"/>
    <property type="molecule type" value="Genomic_DNA"/>
</dbReference>
<dbReference type="GO" id="GO:0003677">
    <property type="term" value="F:DNA binding"/>
    <property type="evidence" value="ECO:0007669"/>
    <property type="project" value="UniProtKB-KW"/>
</dbReference>
<protein>
    <submittedName>
        <fullName evidence="3">DNA breaking-rejoining enzyme</fullName>
    </submittedName>
</protein>
<dbReference type="Gene3D" id="1.10.443.10">
    <property type="entry name" value="Intergrase catalytic core"/>
    <property type="match status" value="1"/>
</dbReference>
<name>A0A6A4HH50_9AGAR</name>
<organism evidence="3 4">
    <name type="scientific">Gymnopus androsaceus JB14</name>
    <dbReference type="NCBI Taxonomy" id="1447944"/>
    <lineage>
        <taxon>Eukaryota</taxon>
        <taxon>Fungi</taxon>
        <taxon>Dikarya</taxon>
        <taxon>Basidiomycota</taxon>
        <taxon>Agaricomycotina</taxon>
        <taxon>Agaricomycetes</taxon>
        <taxon>Agaricomycetidae</taxon>
        <taxon>Agaricales</taxon>
        <taxon>Marasmiineae</taxon>
        <taxon>Omphalotaceae</taxon>
        <taxon>Gymnopus</taxon>
    </lineage>
</organism>
<dbReference type="SUPFAM" id="SSF47823">
    <property type="entry name" value="lambda integrase-like, N-terminal domain"/>
    <property type="match status" value="1"/>
</dbReference>
<gene>
    <name evidence="3" type="ORF">BT96DRAFT_798838</name>
</gene>
<dbReference type="Gene3D" id="1.10.150.130">
    <property type="match status" value="1"/>
</dbReference>
<dbReference type="GO" id="GO:0015074">
    <property type="term" value="P:DNA integration"/>
    <property type="evidence" value="ECO:0007669"/>
    <property type="project" value="InterPro"/>
</dbReference>
<evidence type="ECO:0000313" key="4">
    <source>
        <dbReference type="Proteomes" id="UP000799118"/>
    </source>
</evidence>
<dbReference type="InterPro" id="IPR052925">
    <property type="entry name" value="Phage_Integrase-like_Recomb"/>
</dbReference>
<keyword evidence="4" id="KW-1185">Reference proteome</keyword>
<reference evidence="3" key="1">
    <citation type="journal article" date="2019" name="Environ. Microbiol.">
        <title>Fungal ecological strategies reflected in gene transcription - a case study of two litter decomposers.</title>
        <authorList>
            <person name="Barbi F."/>
            <person name="Kohler A."/>
            <person name="Barry K."/>
            <person name="Baskaran P."/>
            <person name="Daum C."/>
            <person name="Fauchery L."/>
            <person name="Ihrmark K."/>
            <person name="Kuo A."/>
            <person name="LaButti K."/>
            <person name="Lipzen A."/>
            <person name="Morin E."/>
            <person name="Grigoriev I.V."/>
            <person name="Henrissat B."/>
            <person name="Lindahl B."/>
            <person name="Martin F."/>
        </authorList>
    </citation>
    <scope>NUCLEOTIDE SEQUENCE</scope>
    <source>
        <strain evidence="3">JB14</strain>
    </source>
</reference>
<dbReference type="PANTHER" id="PTHR34605:SF4">
    <property type="entry name" value="DNA ADENINE METHYLTRANSFERASE"/>
    <property type="match status" value="1"/>
</dbReference>
<dbReference type="SUPFAM" id="SSF56349">
    <property type="entry name" value="DNA breaking-rejoining enzymes"/>
    <property type="match status" value="1"/>
</dbReference>
<dbReference type="GO" id="GO:0006310">
    <property type="term" value="P:DNA recombination"/>
    <property type="evidence" value="ECO:0007669"/>
    <property type="project" value="UniProtKB-KW"/>
</dbReference>
<proteinExistence type="predicted"/>
<feature type="non-terminal residue" evidence="3">
    <location>
        <position position="381"/>
    </location>
</feature>
<dbReference type="InterPro" id="IPR010998">
    <property type="entry name" value="Integrase_recombinase_N"/>
</dbReference>
<dbReference type="InterPro" id="IPR013762">
    <property type="entry name" value="Integrase-like_cat_sf"/>
</dbReference>
<sequence length="381" mass="42423">PTLPAPSTAPRKPCKGRELANNTLRPHVRAANRLTTWETPFSLGKKSEELAKFPEEVIKAGNAVMLAGLAPSTMTTYAAGLLRWSQYCDLMKIPETDRMPASDILIIGFMGYHMGKVSGSTVKNWLAGLRAWHELKGAAWPAESRRIRFARRGTNVEGAAHKRRPRHPITVAHLFALRQALNFSIPFHCAIWACALTAFWSCRRLGEITVPSASKFSTKYHVSRRSADLRFQQHHNAAKSANFRIPWTKTTKEEGANVVVTGRPDELCGVTALEQHLRANAGVPEGHSLFGYMDEKGQPRHMVKNVFLAFCYDVWEKAAMKHVLGHSFRIGGAVALLLAGVKPEVVAATGGWTSLAFLLYWRRLEEVIPIHISKAYNQNEI</sequence>
<evidence type="ECO:0000256" key="2">
    <source>
        <dbReference type="ARBA" id="ARBA00023172"/>
    </source>
</evidence>
<keyword evidence="1" id="KW-0238">DNA-binding</keyword>
<dbReference type="OrthoDB" id="2506773at2759"/>
<evidence type="ECO:0000313" key="3">
    <source>
        <dbReference type="EMBL" id="KAE9397000.1"/>
    </source>
</evidence>
<dbReference type="AlphaFoldDB" id="A0A6A4HH50"/>
<dbReference type="InterPro" id="IPR011010">
    <property type="entry name" value="DNA_brk_join_enz"/>
</dbReference>
<dbReference type="Proteomes" id="UP000799118">
    <property type="component" value="Unassembled WGS sequence"/>
</dbReference>
<keyword evidence="2" id="KW-0233">DNA recombination</keyword>
<feature type="non-terminal residue" evidence="3">
    <location>
        <position position="1"/>
    </location>
</feature>